<proteinExistence type="predicted"/>
<protein>
    <recommendedName>
        <fullName evidence="4">Pyridoxamine 5'-phosphate oxidase family protein</fullName>
    </recommendedName>
</protein>
<accession>A0A839NDR3</accession>
<dbReference type="RefSeq" id="WP_183322902.1">
    <property type="nucleotide sequence ID" value="NZ_JACHVQ010000005.1"/>
</dbReference>
<organism evidence="2 3">
    <name type="scientific">Flexivirga oryzae</name>
    <dbReference type="NCBI Taxonomy" id="1794944"/>
    <lineage>
        <taxon>Bacteria</taxon>
        <taxon>Bacillati</taxon>
        <taxon>Actinomycetota</taxon>
        <taxon>Actinomycetes</taxon>
        <taxon>Micrococcales</taxon>
        <taxon>Dermacoccaceae</taxon>
        <taxon>Flexivirga</taxon>
    </lineage>
</organism>
<reference evidence="2 3" key="1">
    <citation type="submission" date="2020-08" db="EMBL/GenBank/DDBJ databases">
        <title>Sequencing the genomes of 1000 actinobacteria strains.</title>
        <authorList>
            <person name="Klenk H.-P."/>
        </authorList>
    </citation>
    <scope>NUCLEOTIDE SEQUENCE [LARGE SCALE GENOMIC DNA]</scope>
    <source>
        <strain evidence="2 3">DSM 105369</strain>
    </source>
</reference>
<dbReference type="AlphaFoldDB" id="A0A839NDR3"/>
<gene>
    <name evidence="2" type="ORF">FHU39_004505</name>
</gene>
<evidence type="ECO:0000313" key="3">
    <source>
        <dbReference type="Proteomes" id="UP000559182"/>
    </source>
</evidence>
<evidence type="ECO:0008006" key="4">
    <source>
        <dbReference type="Google" id="ProtNLM"/>
    </source>
</evidence>
<dbReference type="Proteomes" id="UP000559182">
    <property type="component" value="Unassembled WGS sequence"/>
</dbReference>
<keyword evidence="3" id="KW-1185">Reference proteome</keyword>
<feature type="compositionally biased region" description="Basic and acidic residues" evidence="1">
    <location>
        <begin position="139"/>
        <end position="151"/>
    </location>
</feature>
<comment type="caution">
    <text evidence="2">The sequence shown here is derived from an EMBL/GenBank/DDBJ whole genome shotgun (WGS) entry which is preliminary data.</text>
</comment>
<sequence>MTEVTTALAKSKVAWLLVPPDLRVPCWYAGVGETAYVVTGEDEQPIPPLPAELRIMLRDKETRAAVGPVPARAERVWPDSDEWGPATAALLATRQSTPAGDRAAFWAEHGVVWAIRVTPQGSAPLRSPDTSRAPRSTRPRAEGLPEHHADPEEPEPTTPD</sequence>
<evidence type="ECO:0000313" key="2">
    <source>
        <dbReference type="EMBL" id="MBB2894463.1"/>
    </source>
</evidence>
<feature type="region of interest" description="Disordered" evidence="1">
    <location>
        <begin position="117"/>
        <end position="160"/>
    </location>
</feature>
<name>A0A839NDR3_9MICO</name>
<dbReference type="EMBL" id="JACHVQ010000005">
    <property type="protein sequence ID" value="MBB2894463.1"/>
    <property type="molecule type" value="Genomic_DNA"/>
</dbReference>
<evidence type="ECO:0000256" key="1">
    <source>
        <dbReference type="SAM" id="MobiDB-lite"/>
    </source>
</evidence>